<dbReference type="Pfam" id="PF00437">
    <property type="entry name" value="T2SSE"/>
    <property type="match status" value="1"/>
</dbReference>
<dbReference type="EMBL" id="BSSQ01000013">
    <property type="protein sequence ID" value="GLX68717.1"/>
    <property type="molecule type" value="Genomic_DNA"/>
</dbReference>
<dbReference type="Proteomes" id="UP001157114">
    <property type="component" value="Unassembled WGS sequence"/>
</dbReference>
<comment type="similarity">
    <text evidence="1">Belongs to the GSP E family.</text>
</comment>
<feature type="domain" description="Bacterial type II secretion system protein E" evidence="2">
    <location>
        <begin position="94"/>
        <end position="371"/>
    </location>
</feature>
<evidence type="ECO:0000313" key="4">
    <source>
        <dbReference type="Proteomes" id="UP001157114"/>
    </source>
</evidence>
<dbReference type="InterPro" id="IPR050921">
    <property type="entry name" value="T4SS_GSP_E_ATPase"/>
</dbReference>
<dbReference type="InterPro" id="IPR001482">
    <property type="entry name" value="T2SS/T4SS_dom"/>
</dbReference>
<evidence type="ECO:0000256" key="1">
    <source>
        <dbReference type="ARBA" id="ARBA00006611"/>
    </source>
</evidence>
<evidence type="ECO:0000313" key="3">
    <source>
        <dbReference type="EMBL" id="GLX68717.1"/>
    </source>
</evidence>
<protein>
    <submittedName>
        <fullName evidence="3">Type II secretion system protein E</fullName>
    </submittedName>
</protein>
<gene>
    <name evidence="3" type="ORF">MU1_30620</name>
</gene>
<reference evidence="3 4" key="1">
    <citation type="submission" date="2023-03" db="EMBL/GenBank/DDBJ databases">
        <title>Draft genome sequence of the bacteria which degrade cell wall of Tricholomamatutake.</title>
        <authorList>
            <person name="Konishi Y."/>
            <person name="Fukuta Y."/>
            <person name="Shirasaka N."/>
        </authorList>
    </citation>
    <scope>NUCLEOTIDE SEQUENCE [LARGE SCALE GENOMIC DNA]</scope>
    <source>
        <strain evidence="4">mu1</strain>
    </source>
</reference>
<evidence type="ECO:0000259" key="2">
    <source>
        <dbReference type="Pfam" id="PF00437"/>
    </source>
</evidence>
<dbReference type="InterPro" id="IPR027417">
    <property type="entry name" value="P-loop_NTPase"/>
</dbReference>
<dbReference type="SUPFAM" id="SSF52540">
    <property type="entry name" value="P-loop containing nucleoside triphosphate hydrolases"/>
    <property type="match status" value="1"/>
</dbReference>
<sequence length="449" mass="50307">MEGIPLSIFQKLNTRLEEQQLQDQPTDYLDQLFEHYKERLLKESNLEQLIQLPAYQKSKTIEKLVFEMLVEEKIIITEQDKAKLLTMILNDSVGYGPLEPLLKNEEITEIMVNGPSEIYIERNGTISQAQITFKNNEHIRNIIERIVAPIGRRIDESSPLVDGRLEDGSRINAAIPPVSVKGPVLTIRKFRKDPYTIEDLINFHTMTVPMARFLEAAMASKLNVIISGGTGSGKTTLLNVVSAGIPLGERIITIEDSAELRLNRKNVVSLEARPANMEGTGEISIRQLVRNALRMRPDRIIVGEVRGAEAMDMLQAMNTGHEGSLTTIHANNPNDAMSRIEAMILMGNASMTAEVVRSFIASAVQLVVQTLRLQDGSRKIVSIAEAVPQERGFVLRDIFRFRQYGVEKDGKVVGHFEPTGVVPLCLEKMKAFGQTLPEDYFSREDVAWS</sequence>
<proteinExistence type="inferred from homology"/>
<name>A0ABQ6GGE4_9BACL</name>
<dbReference type="Gene3D" id="3.30.450.380">
    <property type="match status" value="1"/>
</dbReference>
<comment type="caution">
    <text evidence="3">The sequence shown here is derived from an EMBL/GenBank/DDBJ whole genome shotgun (WGS) entry which is preliminary data.</text>
</comment>
<dbReference type="PANTHER" id="PTHR30486">
    <property type="entry name" value="TWITCHING MOTILITY PROTEIN PILT"/>
    <property type="match status" value="1"/>
</dbReference>
<keyword evidence="4" id="KW-1185">Reference proteome</keyword>
<dbReference type="CDD" id="cd01130">
    <property type="entry name" value="VirB11-like_ATPase"/>
    <property type="match status" value="1"/>
</dbReference>
<organism evidence="3 4">
    <name type="scientific">Paenibacillus glycanilyticus</name>
    <dbReference type="NCBI Taxonomy" id="126569"/>
    <lineage>
        <taxon>Bacteria</taxon>
        <taxon>Bacillati</taxon>
        <taxon>Bacillota</taxon>
        <taxon>Bacilli</taxon>
        <taxon>Bacillales</taxon>
        <taxon>Paenibacillaceae</taxon>
        <taxon>Paenibacillus</taxon>
    </lineage>
</organism>
<dbReference type="Gene3D" id="3.40.50.300">
    <property type="entry name" value="P-loop containing nucleotide triphosphate hydrolases"/>
    <property type="match status" value="1"/>
</dbReference>
<dbReference type="PANTHER" id="PTHR30486:SF15">
    <property type="entry name" value="TYPE II_IV SECRETION SYSTEM ATPASE"/>
    <property type="match status" value="1"/>
</dbReference>
<dbReference type="RefSeq" id="WP_284239458.1">
    <property type="nucleotide sequence ID" value="NZ_BSSQ01000013.1"/>
</dbReference>
<accession>A0ABQ6GGE4</accession>